<keyword evidence="3" id="KW-0808">Transferase</keyword>
<name>A0A6J7QY55_9ZZZZ</name>
<organism evidence="7">
    <name type="scientific">freshwater metagenome</name>
    <dbReference type="NCBI Taxonomy" id="449393"/>
    <lineage>
        <taxon>unclassified sequences</taxon>
        <taxon>metagenomes</taxon>
        <taxon>ecological metagenomes</taxon>
    </lineage>
</organism>
<proteinExistence type="predicted"/>
<dbReference type="GO" id="GO:0005739">
    <property type="term" value="C:mitochondrion"/>
    <property type="evidence" value="ECO:0007669"/>
    <property type="project" value="UniProtKB-SubCell"/>
</dbReference>
<gene>
    <name evidence="5" type="ORF">UFOPK2683_00312</name>
    <name evidence="6" type="ORF">UFOPK3605_01216</name>
    <name evidence="7" type="ORF">UFOPK4121_00686</name>
</gene>
<keyword evidence="2" id="KW-0489">Methyltransferase</keyword>
<evidence type="ECO:0000256" key="3">
    <source>
        <dbReference type="ARBA" id="ARBA00022679"/>
    </source>
</evidence>
<comment type="subcellular location">
    <subcellularLocation>
        <location evidence="1">Mitochondrion</location>
    </subcellularLocation>
</comment>
<dbReference type="GO" id="GO:0035243">
    <property type="term" value="F:protein-arginine omega-N symmetric methyltransferase activity"/>
    <property type="evidence" value="ECO:0007669"/>
    <property type="project" value="TreeGrafter"/>
</dbReference>
<evidence type="ECO:0000313" key="5">
    <source>
        <dbReference type="EMBL" id="CAB4716652.1"/>
    </source>
</evidence>
<dbReference type="Pfam" id="PF02636">
    <property type="entry name" value="Methyltransf_28"/>
    <property type="match status" value="1"/>
</dbReference>
<dbReference type="InterPro" id="IPR038375">
    <property type="entry name" value="NDUFAF7_sf"/>
</dbReference>
<evidence type="ECO:0000313" key="6">
    <source>
        <dbReference type="EMBL" id="CAB4912502.1"/>
    </source>
</evidence>
<keyword evidence="4" id="KW-0496">Mitochondrion</keyword>
<accession>A0A6J7QY55</accession>
<dbReference type="SUPFAM" id="SSF53335">
    <property type="entry name" value="S-adenosyl-L-methionine-dependent methyltransferases"/>
    <property type="match status" value="1"/>
</dbReference>
<dbReference type="GO" id="GO:0032259">
    <property type="term" value="P:methylation"/>
    <property type="evidence" value="ECO:0007669"/>
    <property type="project" value="UniProtKB-KW"/>
</dbReference>
<evidence type="ECO:0000256" key="2">
    <source>
        <dbReference type="ARBA" id="ARBA00022603"/>
    </source>
</evidence>
<dbReference type="InterPro" id="IPR003788">
    <property type="entry name" value="NDUFAF7"/>
</dbReference>
<dbReference type="InterPro" id="IPR029063">
    <property type="entry name" value="SAM-dependent_MTases_sf"/>
</dbReference>
<evidence type="ECO:0000256" key="4">
    <source>
        <dbReference type="ARBA" id="ARBA00023128"/>
    </source>
</evidence>
<dbReference type="EMBL" id="CAFBPQ010000015">
    <property type="protein sequence ID" value="CAB5021479.1"/>
    <property type="molecule type" value="Genomic_DNA"/>
</dbReference>
<dbReference type="PANTHER" id="PTHR12049:SF7">
    <property type="entry name" value="PROTEIN ARGININE METHYLTRANSFERASE NDUFAF7, MITOCHONDRIAL"/>
    <property type="match status" value="1"/>
</dbReference>
<sequence>MALGVKSQLDELIRRNGPITFAEFQSVALYDPEDGFFSGAASTSGAGRGNRDFITSPEVGSLFGVLLARFLDEAWVRLGSPDPFFVVEVGAGNGRLAQTIIKSEPSCSSALRYVLVETSERQINEQRRRLSIEPTDEVLGPVVPGQDLDDPPEFLTGAGPLVTALADLPAGAITGVVLANELLDNLPVRVVERSDKSWLEVRVGLDQHSELVEVLVPAPADLEREADLVASDAPVKLGDRLPVPEATEEFLAQVSELLIGGEVVLIDYGATAQQLLARGFSWLRTYSGHTRGSDPYDLPGTRDITCDVPLEYLALLANRAGLVITQETSQAEWLGELGLADLVAEGKAVWNERSSIGDLEALAGRSRVNEAEALTDLSGLGGHRVVILKPR</sequence>
<evidence type="ECO:0000256" key="1">
    <source>
        <dbReference type="ARBA" id="ARBA00004173"/>
    </source>
</evidence>
<protein>
    <submittedName>
        <fullName evidence="7">Unannotated protein</fullName>
    </submittedName>
</protein>
<dbReference type="Gene3D" id="3.40.50.12710">
    <property type="match status" value="1"/>
</dbReference>
<dbReference type="EMBL" id="CAFBMM010000070">
    <property type="protein sequence ID" value="CAB4912502.1"/>
    <property type="molecule type" value="Genomic_DNA"/>
</dbReference>
<evidence type="ECO:0000313" key="7">
    <source>
        <dbReference type="EMBL" id="CAB5021479.1"/>
    </source>
</evidence>
<dbReference type="EMBL" id="CAEZYK010000010">
    <property type="protein sequence ID" value="CAB4716652.1"/>
    <property type="molecule type" value="Genomic_DNA"/>
</dbReference>
<dbReference type="AlphaFoldDB" id="A0A6J7QY55"/>
<reference evidence="7" key="1">
    <citation type="submission" date="2020-05" db="EMBL/GenBank/DDBJ databases">
        <authorList>
            <person name="Chiriac C."/>
            <person name="Salcher M."/>
            <person name="Ghai R."/>
            <person name="Kavagutti S V."/>
        </authorList>
    </citation>
    <scope>NUCLEOTIDE SEQUENCE</scope>
</reference>
<dbReference type="PANTHER" id="PTHR12049">
    <property type="entry name" value="PROTEIN ARGININE METHYLTRANSFERASE NDUFAF7, MITOCHONDRIAL"/>
    <property type="match status" value="1"/>
</dbReference>